<dbReference type="STRING" id="1294273.roselon_01218"/>
<dbReference type="KEGG" id="red:roselon_01218"/>
<evidence type="ECO:0000256" key="1">
    <source>
        <dbReference type="SAM" id="SignalP"/>
    </source>
</evidence>
<proteinExistence type="predicted"/>
<dbReference type="eggNOG" id="COG5316">
    <property type="taxonomic scope" value="Bacteria"/>
</dbReference>
<dbReference type="Proteomes" id="UP000019593">
    <property type="component" value="Chromosome"/>
</dbReference>
<feature type="chain" id="PRO_5004912784" description="Aspartate ammonia-lyase" evidence="1">
    <location>
        <begin position="21"/>
        <end position="549"/>
    </location>
</feature>
<evidence type="ECO:0000313" key="5">
    <source>
        <dbReference type="Proteomes" id="UP000019593"/>
    </source>
</evidence>
<evidence type="ECO:0008006" key="6">
    <source>
        <dbReference type="Google" id="ProtNLM"/>
    </source>
</evidence>
<sequence>MTRFLLTTALVVGVPCAALADDILLRADITGATVFASGAAVERTATVTIPAGQHRLLIAMPDQASADLVQISGPDGVVLGLPQPAQAMPIAEGALDSAAEAEARAAVDAARDALLSEQDRLAAADGEIRAIEAQAAYLTALTRPTDGAAIPEDPAMVAQVLSTLGAESARVAAELQAAQIARRDLAEAVTEAQDDLRIATDAFQRLRPFGTLVDMVEVAITAEAETEADLTLHYLTPEAQWAPSYEIDLDSESGIVEIERFVTLTTYGQARWRDVAVTFSTATPDRARAPSGLSPDPVRIVEPVIVESRDSGRIAGAAMPAPAPVIAGVMAEDMRPRAQMQVEGLSISYTYGDPVTVGPSGEVVLPFDTLSLQMDTENRAVPRHDETAFLIALGENDSGAPILPGQTRFYRDGALIGEDWLPMIAIGAEMEIGFGPLDHLQLVWIDRSLAEGDRGLFVSSDTQVRELEFGVENTSDQAETVRLLYATPFTEQEDLAMDLTLDPAPDARDVDDMRGVHAWELQVAPGQRALIGMTVDLNWPEGMMLTWQP</sequence>
<dbReference type="Pfam" id="PF13598">
    <property type="entry name" value="DUF4139"/>
    <property type="match status" value="1"/>
</dbReference>
<keyword evidence="1" id="KW-0732">Signal</keyword>
<protein>
    <recommendedName>
        <fullName evidence="6">Aspartate ammonia-lyase</fullName>
    </recommendedName>
</protein>
<dbReference type="EMBL" id="CP004372">
    <property type="protein sequence ID" value="AHM03609.1"/>
    <property type="molecule type" value="Genomic_DNA"/>
</dbReference>
<accession>W8RR11</accession>
<dbReference type="PANTHER" id="PTHR31005:SF8">
    <property type="entry name" value="DUF4139 DOMAIN-CONTAINING PROTEIN"/>
    <property type="match status" value="1"/>
</dbReference>
<evidence type="ECO:0000259" key="2">
    <source>
        <dbReference type="Pfam" id="PF13598"/>
    </source>
</evidence>
<gene>
    <name evidence="4" type="ORF">roselon_01218</name>
</gene>
<organism evidence="4 5">
    <name type="scientific">Roseicyclus elongatus DSM 19469</name>
    <dbReference type="NCBI Taxonomy" id="1294273"/>
    <lineage>
        <taxon>Bacteria</taxon>
        <taxon>Pseudomonadati</taxon>
        <taxon>Pseudomonadota</taxon>
        <taxon>Alphaproteobacteria</taxon>
        <taxon>Rhodobacterales</taxon>
        <taxon>Roseobacteraceae</taxon>
        <taxon>Roseicyclus</taxon>
    </lineage>
</organism>
<feature type="signal peptide" evidence="1">
    <location>
        <begin position="1"/>
        <end position="20"/>
    </location>
</feature>
<dbReference type="HOGENOM" id="CLU_010457_3_1_5"/>
<feature type="domain" description="DUF4140" evidence="3">
    <location>
        <begin position="32"/>
        <end position="138"/>
    </location>
</feature>
<evidence type="ECO:0000259" key="3">
    <source>
        <dbReference type="Pfam" id="PF13600"/>
    </source>
</evidence>
<dbReference type="NCBIfam" id="TIGR02231">
    <property type="entry name" value="mucoidy inhibitor MuiA family protein"/>
    <property type="match status" value="1"/>
</dbReference>
<evidence type="ECO:0000313" key="4">
    <source>
        <dbReference type="EMBL" id="AHM03609.1"/>
    </source>
</evidence>
<keyword evidence="5" id="KW-1185">Reference proteome</keyword>
<feature type="domain" description="DUF4139" evidence="2">
    <location>
        <begin position="230"/>
        <end position="541"/>
    </location>
</feature>
<dbReference type="RefSeq" id="WP_025311469.1">
    <property type="nucleotide sequence ID" value="NZ_CP004372.1"/>
</dbReference>
<dbReference type="PANTHER" id="PTHR31005">
    <property type="entry name" value="DUF4139 DOMAIN-CONTAINING PROTEIN"/>
    <property type="match status" value="1"/>
</dbReference>
<dbReference type="InterPro" id="IPR011935">
    <property type="entry name" value="CHP02231"/>
</dbReference>
<name>W8RR11_9RHOB</name>
<reference evidence="4 5" key="1">
    <citation type="submission" date="2013-03" db="EMBL/GenBank/DDBJ databases">
        <authorList>
            <person name="Fiebig A."/>
            <person name="Goeker M."/>
            <person name="Klenk H.-P.P."/>
        </authorList>
    </citation>
    <scope>NUCLEOTIDE SEQUENCE [LARGE SCALE GENOMIC DNA]</scope>
    <source>
        <strain evidence="5">DSM 19469</strain>
    </source>
</reference>
<dbReference type="AlphaFoldDB" id="W8RR11"/>
<dbReference type="InterPro" id="IPR025554">
    <property type="entry name" value="DUF4140"/>
</dbReference>
<dbReference type="InterPro" id="IPR037291">
    <property type="entry name" value="DUF4139"/>
</dbReference>
<dbReference type="Pfam" id="PF13600">
    <property type="entry name" value="DUF4140"/>
    <property type="match status" value="1"/>
</dbReference>